<dbReference type="GeneID" id="115981663"/>
<dbReference type="PANTHER" id="PTHR31050">
    <property type="entry name" value="OS08G0413200 PROTEIN"/>
    <property type="match status" value="1"/>
</dbReference>
<evidence type="ECO:0000313" key="2">
    <source>
        <dbReference type="Proteomes" id="UP000594261"/>
    </source>
</evidence>
<dbReference type="Pfam" id="PF06880">
    <property type="entry name" value="DUF1262"/>
    <property type="match status" value="1"/>
</dbReference>
<name>A0A7N2L9A0_QUELO</name>
<organism evidence="1 2">
    <name type="scientific">Quercus lobata</name>
    <name type="common">Valley oak</name>
    <dbReference type="NCBI Taxonomy" id="97700"/>
    <lineage>
        <taxon>Eukaryota</taxon>
        <taxon>Viridiplantae</taxon>
        <taxon>Streptophyta</taxon>
        <taxon>Embryophyta</taxon>
        <taxon>Tracheophyta</taxon>
        <taxon>Spermatophyta</taxon>
        <taxon>Magnoliopsida</taxon>
        <taxon>eudicotyledons</taxon>
        <taxon>Gunneridae</taxon>
        <taxon>Pentapetalae</taxon>
        <taxon>rosids</taxon>
        <taxon>fabids</taxon>
        <taxon>Fagales</taxon>
        <taxon>Fagaceae</taxon>
        <taxon>Quercus</taxon>
    </lineage>
</organism>
<protein>
    <submittedName>
        <fullName evidence="1">Uncharacterized protein</fullName>
    </submittedName>
</protein>
<dbReference type="InParanoid" id="A0A7N2L9A0"/>
<keyword evidence="2" id="KW-1185">Reference proteome</keyword>
<accession>A0A7N2L9A0</accession>
<dbReference type="PANTHER" id="PTHR31050:SF3">
    <property type="entry name" value="OS08G0412800 PROTEIN"/>
    <property type="match status" value="1"/>
</dbReference>
<dbReference type="FunCoup" id="A0A7N2L9A0">
    <property type="interactions" value="228"/>
</dbReference>
<dbReference type="EnsemblPlants" id="QL03p041243:mrna">
    <property type="protein sequence ID" value="QL03p041243:mrna"/>
    <property type="gene ID" value="QL03p041243"/>
</dbReference>
<evidence type="ECO:0000313" key="1">
    <source>
        <dbReference type="EnsemblPlants" id="QL03p041243:mrna"/>
    </source>
</evidence>
<dbReference type="Proteomes" id="UP000594261">
    <property type="component" value="Chromosome 3"/>
</dbReference>
<reference evidence="1" key="2">
    <citation type="submission" date="2021-01" db="UniProtKB">
        <authorList>
            <consortium name="EnsemblPlants"/>
        </authorList>
    </citation>
    <scope>IDENTIFICATION</scope>
</reference>
<proteinExistence type="predicted"/>
<dbReference type="EMBL" id="LRBV02000003">
    <property type="status" value="NOT_ANNOTATED_CDS"/>
    <property type="molecule type" value="Genomic_DNA"/>
</dbReference>
<dbReference type="KEGG" id="qlo:115981663"/>
<reference evidence="1 2" key="1">
    <citation type="journal article" date="2016" name="G3 (Bethesda)">
        <title>First Draft Assembly and Annotation of the Genome of a California Endemic Oak Quercus lobata Nee (Fagaceae).</title>
        <authorList>
            <person name="Sork V.L."/>
            <person name="Fitz-Gibbon S.T."/>
            <person name="Puiu D."/>
            <person name="Crepeau M."/>
            <person name="Gugger P.F."/>
            <person name="Sherman R."/>
            <person name="Stevens K."/>
            <person name="Langley C.H."/>
            <person name="Pellegrini M."/>
            <person name="Salzberg S.L."/>
        </authorList>
    </citation>
    <scope>NUCLEOTIDE SEQUENCE [LARGE SCALE GENOMIC DNA]</scope>
    <source>
        <strain evidence="1 2">cv. SW786</strain>
    </source>
</reference>
<dbReference type="AlphaFoldDB" id="A0A7N2L9A0"/>
<gene>
    <name evidence="1" type="primary">LOC115981663</name>
</gene>
<dbReference type="Gramene" id="QL03p041243:mrna">
    <property type="protein sequence ID" value="QL03p041243:mrna"/>
    <property type="gene ID" value="QL03p041243"/>
</dbReference>
<dbReference type="OMA" id="NWRAGYS"/>
<dbReference type="RefSeq" id="XP_030959811.1">
    <property type="nucleotide sequence ID" value="XM_031103951.1"/>
</dbReference>
<dbReference type="InterPro" id="IPR010683">
    <property type="entry name" value="DUF1262"/>
</dbReference>
<dbReference type="OrthoDB" id="647907at2759"/>
<sequence length="398" mass="44710">MYVTRPLSLYRKSPDALSSSPPEGPSSGILVIQDEEAEPTSCFGLFRSNDIKDLPFPQNKSLEHRYTTGIGVACNTAHHFQNVIFIPVLNQPLSSNLYYAIQPHGKDKGEAFTNSKEDHTDVCCFSSNTCDLPTQCLDPNNVNQQFEMCRQGGTMNNWGGFVAKSIALDGIPPYFLGKKGWKVCASTSPDFDLGEAQGLDTALRVRLPEFNLPLSNISSQPVVVGKWYCPFMFIKEGIKTLKDNMGKSIYYEMTLEQKWEQIFSCENNYSYGNTVVVDAVVQVEVVTVSGREAQIDDRNVADGLVWFRSSSNVGQQSSVALSLAIVERMKWEQERAGWVGGNERHVTVKRVEEFGGIGGWKKFGCYVLVERFVLKRLHGSLVLNYDFKHTHQIRCKWE</sequence>